<sequence length="134" mass="15754">MEFYTHFSVDRELLEIYIYILKVLLACKMFNFVVPIKTFFYRVICCTALTLASPTISSVLLNQLPKYLHPSHQYVLPFVLSLSLLLNSILYYYKRINKIPQNQLLDENHLFIKLLITIAILDTFFNILCNNRNG</sequence>
<feature type="transmembrane region" description="Helical" evidence="1">
    <location>
        <begin position="110"/>
        <end position="128"/>
    </location>
</feature>
<proteinExistence type="predicted"/>
<dbReference type="PaxDb" id="44689-DDB0204904"/>
<dbReference type="RefSeq" id="XP_640188.1">
    <property type="nucleotide sequence ID" value="XM_635096.1"/>
</dbReference>
<dbReference type="eggNOG" id="ENOG502RIDM">
    <property type="taxonomic scope" value="Eukaryota"/>
</dbReference>
<evidence type="ECO:0000313" key="3">
    <source>
        <dbReference type="Proteomes" id="UP000002195"/>
    </source>
</evidence>
<dbReference type="EMBL" id="AAFI02000047">
    <property type="protein sequence ID" value="EAL66190.1"/>
    <property type="molecule type" value="Genomic_DNA"/>
</dbReference>
<dbReference type="KEGG" id="ddi:DDB_G0282661"/>
<dbReference type="Proteomes" id="UP000002195">
    <property type="component" value="Unassembled WGS sequence"/>
</dbReference>
<evidence type="ECO:0000256" key="1">
    <source>
        <dbReference type="SAM" id="Phobius"/>
    </source>
</evidence>
<dbReference type="GeneID" id="8623729"/>
<dbReference type="InParanoid" id="Q54S51"/>
<reference evidence="2 3" key="1">
    <citation type="journal article" date="2005" name="Nature">
        <title>The genome of the social amoeba Dictyostelium discoideum.</title>
        <authorList>
            <consortium name="The Dictyostelium discoideum Sequencing Consortium"/>
            <person name="Eichinger L."/>
            <person name="Pachebat J.A."/>
            <person name="Glockner G."/>
            <person name="Rajandream M.A."/>
            <person name="Sucgang R."/>
            <person name="Berriman M."/>
            <person name="Song J."/>
            <person name="Olsen R."/>
            <person name="Szafranski K."/>
            <person name="Xu Q."/>
            <person name="Tunggal B."/>
            <person name="Kummerfeld S."/>
            <person name="Madera M."/>
            <person name="Konfortov B.A."/>
            <person name="Rivero F."/>
            <person name="Bankier A.T."/>
            <person name="Lehmann R."/>
            <person name="Hamlin N."/>
            <person name="Davies R."/>
            <person name="Gaudet P."/>
            <person name="Fey P."/>
            <person name="Pilcher K."/>
            <person name="Chen G."/>
            <person name="Saunders D."/>
            <person name="Sodergren E."/>
            <person name="Davis P."/>
            <person name="Kerhornou A."/>
            <person name="Nie X."/>
            <person name="Hall N."/>
            <person name="Anjard C."/>
            <person name="Hemphill L."/>
            <person name="Bason N."/>
            <person name="Farbrother P."/>
            <person name="Desany B."/>
            <person name="Just E."/>
            <person name="Morio T."/>
            <person name="Rost R."/>
            <person name="Churcher C."/>
            <person name="Cooper J."/>
            <person name="Haydock S."/>
            <person name="van Driessche N."/>
            <person name="Cronin A."/>
            <person name="Goodhead I."/>
            <person name="Muzny D."/>
            <person name="Mourier T."/>
            <person name="Pain A."/>
            <person name="Lu M."/>
            <person name="Harper D."/>
            <person name="Lindsay R."/>
            <person name="Hauser H."/>
            <person name="James K."/>
            <person name="Quiles M."/>
            <person name="Madan Babu M."/>
            <person name="Saito T."/>
            <person name="Buchrieser C."/>
            <person name="Wardroper A."/>
            <person name="Felder M."/>
            <person name="Thangavelu M."/>
            <person name="Johnson D."/>
            <person name="Knights A."/>
            <person name="Loulseged H."/>
            <person name="Mungall K."/>
            <person name="Oliver K."/>
            <person name="Price C."/>
            <person name="Quail M.A."/>
            <person name="Urushihara H."/>
            <person name="Hernandez J."/>
            <person name="Rabbinowitsch E."/>
            <person name="Steffen D."/>
            <person name="Sanders M."/>
            <person name="Ma J."/>
            <person name="Kohara Y."/>
            <person name="Sharp S."/>
            <person name="Simmonds M."/>
            <person name="Spiegler S."/>
            <person name="Tivey A."/>
            <person name="Sugano S."/>
            <person name="White B."/>
            <person name="Walker D."/>
            <person name="Woodward J."/>
            <person name="Winckler T."/>
            <person name="Tanaka Y."/>
            <person name="Shaulsky G."/>
            <person name="Schleicher M."/>
            <person name="Weinstock G."/>
            <person name="Rosenthal A."/>
            <person name="Cox E.C."/>
            <person name="Chisholm R.L."/>
            <person name="Gibbs R."/>
            <person name="Loomis W.F."/>
            <person name="Platzer M."/>
            <person name="Kay R.R."/>
            <person name="Williams J."/>
            <person name="Dear P.H."/>
            <person name="Noegel A.A."/>
            <person name="Barrell B."/>
            <person name="Kuspa A."/>
        </authorList>
    </citation>
    <scope>NUCLEOTIDE SEQUENCE [LARGE SCALE GENOMIC DNA]</scope>
    <source>
        <strain evidence="2 3">AX4</strain>
    </source>
</reference>
<dbReference type="HOGENOM" id="CLU_1900146_0_0_1"/>
<dbReference type="VEuPathDB" id="AmoebaDB:DDB_G0282661"/>
<dbReference type="AlphaFoldDB" id="Q54S51"/>
<dbReference type="FunCoup" id="Q54S51">
    <property type="interactions" value="877"/>
</dbReference>
<gene>
    <name evidence="2" type="ORF">DDB_G0282661</name>
</gene>
<evidence type="ECO:0008006" key="4">
    <source>
        <dbReference type="Google" id="ProtNLM"/>
    </source>
</evidence>
<accession>Q54S51</accession>
<name>Q54S51_DICDI</name>
<organism evidence="2 3">
    <name type="scientific">Dictyostelium discoideum</name>
    <name type="common">Social amoeba</name>
    <dbReference type="NCBI Taxonomy" id="44689"/>
    <lineage>
        <taxon>Eukaryota</taxon>
        <taxon>Amoebozoa</taxon>
        <taxon>Evosea</taxon>
        <taxon>Eumycetozoa</taxon>
        <taxon>Dictyostelia</taxon>
        <taxon>Dictyosteliales</taxon>
        <taxon>Dictyosteliaceae</taxon>
        <taxon>Dictyostelium</taxon>
    </lineage>
</organism>
<feature type="transmembrane region" description="Helical" evidence="1">
    <location>
        <begin position="16"/>
        <end position="34"/>
    </location>
</feature>
<comment type="caution">
    <text evidence="2">The sequence shown here is derived from an EMBL/GenBank/DDBJ whole genome shotgun (WGS) entry which is preliminary data.</text>
</comment>
<keyword evidence="1" id="KW-1133">Transmembrane helix</keyword>
<feature type="transmembrane region" description="Helical" evidence="1">
    <location>
        <begin position="73"/>
        <end position="90"/>
    </location>
</feature>
<feature type="transmembrane region" description="Helical" evidence="1">
    <location>
        <begin position="39"/>
        <end position="61"/>
    </location>
</feature>
<evidence type="ECO:0000313" key="2">
    <source>
        <dbReference type="EMBL" id="EAL66190.1"/>
    </source>
</evidence>
<keyword evidence="3" id="KW-1185">Reference proteome</keyword>
<keyword evidence="1" id="KW-0812">Transmembrane</keyword>
<protein>
    <recommendedName>
        <fullName evidence="4">Transmembrane protein</fullName>
    </recommendedName>
</protein>
<keyword evidence="1" id="KW-0472">Membrane</keyword>